<organism evidence="8 9">
    <name type="scientific">Theileria parva</name>
    <name type="common">East coast fever infection agent</name>
    <dbReference type="NCBI Taxonomy" id="5875"/>
    <lineage>
        <taxon>Eukaryota</taxon>
        <taxon>Sar</taxon>
        <taxon>Alveolata</taxon>
        <taxon>Apicomplexa</taxon>
        <taxon>Aconoidasida</taxon>
        <taxon>Piroplasmida</taxon>
        <taxon>Theileriidae</taxon>
        <taxon>Theileria</taxon>
    </lineage>
</organism>
<evidence type="ECO:0000256" key="6">
    <source>
        <dbReference type="ARBA" id="ARBA00039131"/>
    </source>
</evidence>
<dbReference type="STRING" id="5875.Q4N5V8"/>
<dbReference type="GO" id="GO:0061685">
    <property type="term" value="F:diphthine methylesterase activity"/>
    <property type="evidence" value="ECO:0007669"/>
    <property type="project" value="UniProtKB-EC"/>
</dbReference>
<evidence type="ECO:0000313" key="9">
    <source>
        <dbReference type="Proteomes" id="UP000001949"/>
    </source>
</evidence>
<dbReference type="InterPro" id="IPR001680">
    <property type="entry name" value="WD40_rpt"/>
</dbReference>
<dbReference type="Proteomes" id="UP000001949">
    <property type="component" value="Unassembled WGS sequence"/>
</dbReference>
<proteinExistence type="inferred from homology"/>
<dbReference type="InterPro" id="IPR052415">
    <property type="entry name" value="Diphthine_MTase"/>
</dbReference>
<dbReference type="OMA" id="AHEVETW"/>
<dbReference type="GO" id="GO:0017183">
    <property type="term" value="P:protein histidyl modification to diphthamide"/>
    <property type="evidence" value="ECO:0007669"/>
    <property type="project" value="TreeGrafter"/>
</dbReference>
<dbReference type="EMBL" id="AAGK01000002">
    <property type="protein sequence ID" value="EAN32465.1"/>
    <property type="molecule type" value="Genomic_DNA"/>
</dbReference>
<dbReference type="InParanoid" id="Q4N5V8"/>
<dbReference type="PANTHER" id="PTHR46042">
    <property type="entry name" value="DIPHTHINE METHYLTRANSFERASE"/>
    <property type="match status" value="1"/>
</dbReference>
<comment type="similarity">
    <text evidence="5">Belongs to the DPH7 family.</text>
</comment>
<dbReference type="SMART" id="SM00320">
    <property type="entry name" value="WD40"/>
    <property type="match status" value="2"/>
</dbReference>
<sequence length="348" mass="39332">MAECKSIAQFNLESQPDCIRVFPFENPSDSILSGSFVVGCYRYDELRNHREGCLLFFNPSNYLNHLLSGFSFPKKPELYYFGHDIGGILSCYWTKFDQGYAISCISTKCILAQYSIKSSNPNSSESDGHKFEISKINEIKLTGDPHTIPLSLSTFDDHGSSMCVTCDTGHCYVVRNSEVINWRACKFQTWTSSFHPENSNLILTGSDDSKVRLFDLRSGFDQIDSFSCHESGVTTIQFLPQSTNLFYTGGFDKVLVKYDFRKLVTHVESLKTTTPIWYLDFITYKNGTLESLHVSGCHDGSALYNTSGELISTFKPPNCLIYSTSHVKLSSTLLTSCDFYNKSLHFYL</sequence>
<dbReference type="KEGG" id="tpv:TP02_0184"/>
<dbReference type="SUPFAM" id="SSF50978">
    <property type="entry name" value="WD40 repeat-like"/>
    <property type="match status" value="1"/>
</dbReference>
<keyword evidence="3" id="KW-0677">Repeat</keyword>
<comment type="caution">
    <text evidence="8">The sequence shown here is derived from an EMBL/GenBank/DDBJ whole genome shotgun (WGS) entry which is preliminary data.</text>
</comment>
<dbReference type="AlphaFoldDB" id="Q4N5V8"/>
<protein>
    <recommendedName>
        <fullName evidence="6">methylated diphthine methylhydrolase</fullName>
        <ecNumber evidence="6">3.1.1.97</ecNumber>
    </recommendedName>
</protein>
<evidence type="ECO:0000256" key="1">
    <source>
        <dbReference type="ARBA" id="ARBA00005156"/>
    </source>
</evidence>
<dbReference type="EC" id="3.1.1.97" evidence="6"/>
<gene>
    <name evidence="8" type="ordered locus">TP02_0184</name>
</gene>
<reference evidence="8 9" key="1">
    <citation type="journal article" date="2005" name="Science">
        <title>Genome sequence of Theileria parva, a bovine pathogen that transforms lymphocytes.</title>
        <authorList>
            <person name="Gardner M.J."/>
            <person name="Bishop R."/>
            <person name="Shah T."/>
            <person name="de Villiers E.P."/>
            <person name="Carlton J.M."/>
            <person name="Hall N."/>
            <person name="Ren Q."/>
            <person name="Paulsen I.T."/>
            <person name="Pain A."/>
            <person name="Berriman M."/>
            <person name="Wilson R.J.M."/>
            <person name="Sato S."/>
            <person name="Ralph S.A."/>
            <person name="Mann D.J."/>
            <person name="Xiong Z."/>
            <person name="Shallom S.J."/>
            <person name="Weidman J."/>
            <person name="Jiang L."/>
            <person name="Lynn J."/>
            <person name="Weaver B."/>
            <person name="Shoaibi A."/>
            <person name="Domingo A.R."/>
            <person name="Wasawo D."/>
            <person name="Crabtree J."/>
            <person name="Wortman J.R."/>
            <person name="Haas B."/>
            <person name="Angiuoli S.V."/>
            <person name="Creasy T.H."/>
            <person name="Lu C."/>
            <person name="Suh B."/>
            <person name="Silva J.C."/>
            <person name="Utterback T.R."/>
            <person name="Feldblyum T.V."/>
            <person name="Pertea M."/>
            <person name="Allen J."/>
            <person name="Nierman W.C."/>
            <person name="Taracha E.L.N."/>
            <person name="Salzberg S.L."/>
            <person name="White O.R."/>
            <person name="Fitzhugh H.A."/>
            <person name="Morzaria S."/>
            <person name="Venter J.C."/>
            <person name="Fraser C.M."/>
            <person name="Nene V."/>
        </authorList>
    </citation>
    <scope>NUCLEOTIDE SEQUENCE [LARGE SCALE GENOMIC DNA]</scope>
    <source>
        <strain evidence="8 9">Muguga</strain>
    </source>
</reference>
<evidence type="ECO:0000256" key="4">
    <source>
        <dbReference type="ARBA" id="ARBA00022801"/>
    </source>
</evidence>
<dbReference type="PANTHER" id="PTHR46042:SF1">
    <property type="entry name" value="DIPHTHINE METHYLTRANSFERASE"/>
    <property type="match status" value="1"/>
</dbReference>
<dbReference type="GO" id="GO:0005737">
    <property type="term" value="C:cytoplasm"/>
    <property type="evidence" value="ECO:0007669"/>
    <property type="project" value="TreeGrafter"/>
</dbReference>
<dbReference type="Gene3D" id="2.130.10.10">
    <property type="entry name" value="YVTN repeat-like/Quinoprotein amine dehydrogenase"/>
    <property type="match status" value="1"/>
</dbReference>
<dbReference type="InterPro" id="IPR036322">
    <property type="entry name" value="WD40_repeat_dom_sf"/>
</dbReference>
<dbReference type="RefSeq" id="XP_764748.1">
    <property type="nucleotide sequence ID" value="XM_759655.1"/>
</dbReference>
<evidence type="ECO:0000256" key="3">
    <source>
        <dbReference type="ARBA" id="ARBA00022737"/>
    </source>
</evidence>
<dbReference type="GeneID" id="3501751"/>
<keyword evidence="2" id="KW-0853">WD repeat</keyword>
<dbReference type="FunCoup" id="Q4N5V8">
    <property type="interactions" value="147"/>
</dbReference>
<comment type="pathway">
    <text evidence="1">Protein modification; peptidyl-diphthamide biosynthesis.</text>
</comment>
<keyword evidence="4" id="KW-0378">Hydrolase</keyword>
<accession>Q4N5V8</accession>
<dbReference type="Pfam" id="PF00400">
    <property type="entry name" value="WD40"/>
    <property type="match status" value="2"/>
</dbReference>
<evidence type="ECO:0000256" key="7">
    <source>
        <dbReference type="ARBA" id="ARBA00047551"/>
    </source>
</evidence>
<comment type="catalytic activity">
    <reaction evidence="7">
        <text>diphthine methyl ester-[translation elongation factor 2] + H2O = diphthine-[translation elongation factor 2] + methanol + H(+)</text>
        <dbReference type="Rhea" id="RHEA:42656"/>
        <dbReference type="Rhea" id="RHEA-COMP:10172"/>
        <dbReference type="Rhea" id="RHEA-COMP:10173"/>
        <dbReference type="ChEBI" id="CHEBI:15377"/>
        <dbReference type="ChEBI" id="CHEBI:15378"/>
        <dbReference type="ChEBI" id="CHEBI:17790"/>
        <dbReference type="ChEBI" id="CHEBI:79005"/>
        <dbReference type="ChEBI" id="CHEBI:82696"/>
        <dbReference type="EC" id="3.1.1.97"/>
    </reaction>
</comment>
<dbReference type="VEuPathDB" id="PiroplasmaDB:TpMuguga_02g00184"/>
<evidence type="ECO:0000256" key="5">
    <source>
        <dbReference type="ARBA" id="ARBA00038092"/>
    </source>
</evidence>
<name>Q4N5V8_THEPA</name>
<keyword evidence="9" id="KW-1185">Reference proteome</keyword>
<evidence type="ECO:0000313" key="8">
    <source>
        <dbReference type="EMBL" id="EAN32465.1"/>
    </source>
</evidence>
<dbReference type="InterPro" id="IPR015943">
    <property type="entry name" value="WD40/YVTN_repeat-like_dom_sf"/>
</dbReference>
<dbReference type="eggNOG" id="KOG0280">
    <property type="taxonomic scope" value="Eukaryota"/>
</dbReference>
<evidence type="ECO:0000256" key="2">
    <source>
        <dbReference type="ARBA" id="ARBA00022574"/>
    </source>
</evidence>